<evidence type="ECO:0008006" key="3">
    <source>
        <dbReference type="Google" id="ProtNLM"/>
    </source>
</evidence>
<dbReference type="Proteomes" id="UP001157161">
    <property type="component" value="Unassembled WGS sequence"/>
</dbReference>
<reference evidence="1" key="1">
    <citation type="journal article" date="2014" name="Int. J. Syst. Evol. Microbiol.">
        <title>Complete genome sequence of Corynebacterium casei LMG S-19264T (=DSM 44701T), isolated from a smear-ripened cheese.</title>
        <authorList>
            <consortium name="US DOE Joint Genome Institute (JGI-PGF)"/>
            <person name="Walter F."/>
            <person name="Albersmeier A."/>
            <person name="Kalinowski J."/>
            <person name="Ruckert C."/>
        </authorList>
    </citation>
    <scope>NUCLEOTIDE SEQUENCE</scope>
    <source>
        <strain evidence="1">NBRC 112290</strain>
    </source>
</reference>
<evidence type="ECO:0000313" key="1">
    <source>
        <dbReference type="EMBL" id="GMA32526.1"/>
    </source>
</evidence>
<dbReference type="EMBL" id="BSUM01000001">
    <property type="protein sequence ID" value="GMA32526.1"/>
    <property type="molecule type" value="Genomic_DNA"/>
</dbReference>
<dbReference type="RefSeq" id="WP_284251206.1">
    <property type="nucleotide sequence ID" value="NZ_BSUM01000001.1"/>
</dbReference>
<gene>
    <name evidence="1" type="ORF">GCM10025875_25180</name>
</gene>
<sequence length="145" mass="15876">MTEASGFSEAERAAMKQRAAELKEGKGLKGAAKKAKELQACLDAIAGLEGFDRVLAERYHVVVTQEAPHLDPRTWYGFPSYAKDGTVVTFVQQASKFDSRYATVNFADVATLDDGAMWPTSFAVVEWTDEVEETLRALVRRAAAA</sequence>
<proteinExistence type="predicted"/>
<name>A0AA37XGH4_9MICO</name>
<evidence type="ECO:0000313" key="2">
    <source>
        <dbReference type="Proteomes" id="UP001157161"/>
    </source>
</evidence>
<dbReference type="AlphaFoldDB" id="A0AA37XGH4"/>
<protein>
    <recommendedName>
        <fullName evidence="3">DUF1801 domain-containing protein</fullName>
    </recommendedName>
</protein>
<comment type="caution">
    <text evidence="1">The sequence shown here is derived from an EMBL/GenBank/DDBJ whole genome shotgun (WGS) entry which is preliminary data.</text>
</comment>
<keyword evidence="2" id="KW-1185">Reference proteome</keyword>
<reference evidence="1" key="2">
    <citation type="submission" date="2023-02" db="EMBL/GenBank/DDBJ databases">
        <authorList>
            <person name="Sun Q."/>
            <person name="Mori K."/>
        </authorList>
    </citation>
    <scope>NUCLEOTIDE SEQUENCE</scope>
    <source>
        <strain evidence="1">NBRC 112290</strain>
    </source>
</reference>
<accession>A0AA37XGH4</accession>
<organism evidence="1 2">
    <name type="scientific">Litorihabitans aurantiacus</name>
    <dbReference type="NCBI Taxonomy" id="1930061"/>
    <lineage>
        <taxon>Bacteria</taxon>
        <taxon>Bacillati</taxon>
        <taxon>Actinomycetota</taxon>
        <taxon>Actinomycetes</taxon>
        <taxon>Micrococcales</taxon>
        <taxon>Beutenbergiaceae</taxon>
        <taxon>Litorihabitans</taxon>
    </lineage>
</organism>